<dbReference type="InterPro" id="IPR051635">
    <property type="entry name" value="SNAT-like"/>
</dbReference>
<evidence type="ECO:0000256" key="1">
    <source>
        <dbReference type="ARBA" id="ARBA00022679"/>
    </source>
</evidence>
<name>A0ABR4A3B7_9LECA</name>
<evidence type="ECO:0000313" key="6">
    <source>
        <dbReference type="Proteomes" id="UP001590950"/>
    </source>
</evidence>
<keyword evidence="2" id="KW-0012">Acyltransferase</keyword>
<keyword evidence="1" id="KW-0808">Transferase</keyword>
<dbReference type="EMBL" id="JBEFKJ010000021">
    <property type="protein sequence ID" value="KAL2040424.1"/>
    <property type="molecule type" value="Genomic_DNA"/>
</dbReference>
<dbReference type="PROSITE" id="PS51186">
    <property type="entry name" value="GNAT"/>
    <property type="match status" value="1"/>
</dbReference>
<evidence type="ECO:0000259" key="4">
    <source>
        <dbReference type="PROSITE" id="PS51186"/>
    </source>
</evidence>
<dbReference type="InterPro" id="IPR016181">
    <property type="entry name" value="Acyl_CoA_acyltransferase"/>
</dbReference>
<dbReference type="Proteomes" id="UP001590950">
    <property type="component" value="Unassembled WGS sequence"/>
</dbReference>
<organism evidence="5 6">
    <name type="scientific">Stereocaulon virgatum</name>
    <dbReference type="NCBI Taxonomy" id="373712"/>
    <lineage>
        <taxon>Eukaryota</taxon>
        <taxon>Fungi</taxon>
        <taxon>Dikarya</taxon>
        <taxon>Ascomycota</taxon>
        <taxon>Pezizomycotina</taxon>
        <taxon>Lecanoromycetes</taxon>
        <taxon>OSLEUM clade</taxon>
        <taxon>Lecanoromycetidae</taxon>
        <taxon>Lecanorales</taxon>
        <taxon>Lecanorineae</taxon>
        <taxon>Stereocaulaceae</taxon>
        <taxon>Stereocaulon</taxon>
    </lineage>
</organism>
<evidence type="ECO:0000256" key="3">
    <source>
        <dbReference type="SAM" id="MobiDB-lite"/>
    </source>
</evidence>
<dbReference type="InterPro" id="IPR000182">
    <property type="entry name" value="GNAT_dom"/>
</dbReference>
<dbReference type="Gene3D" id="3.40.630.30">
    <property type="match status" value="1"/>
</dbReference>
<reference evidence="5 6" key="1">
    <citation type="submission" date="2024-09" db="EMBL/GenBank/DDBJ databases">
        <title>Rethinking Asexuality: The Enigmatic Case of Functional Sexual Genes in Lepraria (Stereocaulaceae).</title>
        <authorList>
            <person name="Doellman M."/>
            <person name="Sun Y."/>
            <person name="Barcenas-Pena A."/>
            <person name="Lumbsch H.T."/>
            <person name="Grewe F."/>
        </authorList>
    </citation>
    <scope>NUCLEOTIDE SEQUENCE [LARGE SCALE GENOMIC DNA]</scope>
    <source>
        <strain evidence="5 6">Mercado 3170</strain>
    </source>
</reference>
<evidence type="ECO:0000256" key="2">
    <source>
        <dbReference type="ARBA" id="ARBA00023315"/>
    </source>
</evidence>
<sequence length="335" mass="36544">MPDLYDDKPQPARGLAQIVILQQKSRSTAETIPLLSSLVLVTETVIICISGNMPRDLFSSEQPKEEALVASPESQTPRASDDSDGTSNATGENGYNEFTIHRDETRQANILHLRNGRTTEKQMNDLHPYVQTLSISNVEECLALENAVFPENERCSRDKFIYRLTVCPELCLGLFTTRSLPPTASTASIYEAAHPPDSATPNLKSVLIAMVIATKIAGPAVTDEAMEIPQGWQHATSPTTGTQGHQEHGRTIAIHSLGVLPAYQGQGLAKTIMKSYEQRIETSGIADRIALLAHDPLVKMYEGLGFESRGKSNVKFGGGGWNDLRYEFAEHGPGS</sequence>
<gene>
    <name evidence="5" type="ORF">N7G274_006867</name>
</gene>
<comment type="caution">
    <text evidence="5">The sequence shown here is derived from an EMBL/GenBank/DDBJ whole genome shotgun (WGS) entry which is preliminary data.</text>
</comment>
<keyword evidence="6" id="KW-1185">Reference proteome</keyword>
<dbReference type="PANTHER" id="PTHR10908">
    <property type="entry name" value="SEROTONIN N-ACETYLTRANSFERASE"/>
    <property type="match status" value="1"/>
</dbReference>
<proteinExistence type="predicted"/>
<dbReference type="SUPFAM" id="SSF55729">
    <property type="entry name" value="Acyl-CoA N-acyltransferases (Nat)"/>
    <property type="match status" value="1"/>
</dbReference>
<protein>
    <recommendedName>
        <fullName evidence="4">N-acetyltransferase domain-containing protein</fullName>
    </recommendedName>
</protein>
<feature type="domain" description="N-acetyltransferase" evidence="4">
    <location>
        <begin position="128"/>
        <end position="331"/>
    </location>
</feature>
<dbReference type="Pfam" id="PF13673">
    <property type="entry name" value="Acetyltransf_10"/>
    <property type="match status" value="1"/>
</dbReference>
<evidence type="ECO:0000313" key="5">
    <source>
        <dbReference type="EMBL" id="KAL2040424.1"/>
    </source>
</evidence>
<feature type="region of interest" description="Disordered" evidence="3">
    <location>
        <begin position="60"/>
        <end position="101"/>
    </location>
</feature>
<dbReference type="CDD" id="cd04301">
    <property type="entry name" value="NAT_SF"/>
    <property type="match status" value="1"/>
</dbReference>
<accession>A0ABR4A3B7</accession>
<dbReference type="PANTHER" id="PTHR10908:SF0">
    <property type="entry name" value="SEROTONIN N-ACETYLTRANSFERASE"/>
    <property type="match status" value="1"/>
</dbReference>